<keyword evidence="8" id="KW-1185">Reference proteome</keyword>
<dbReference type="InterPro" id="IPR037503">
    <property type="entry name" value="Fcf1_PIN"/>
</dbReference>
<reference evidence="7 8" key="1">
    <citation type="submission" date="2015-01" db="EMBL/GenBank/DDBJ databases">
        <title>The Genome Sequence of Rhinocladiella mackenzie CBS 650.93.</title>
        <authorList>
            <consortium name="The Broad Institute Genomics Platform"/>
            <person name="Cuomo C."/>
            <person name="de Hoog S."/>
            <person name="Gorbushina A."/>
            <person name="Stielow B."/>
            <person name="Teixiera M."/>
            <person name="Abouelleil A."/>
            <person name="Chapman S.B."/>
            <person name="Priest M."/>
            <person name="Young S.K."/>
            <person name="Wortman J."/>
            <person name="Nusbaum C."/>
            <person name="Birren B."/>
        </authorList>
    </citation>
    <scope>NUCLEOTIDE SEQUENCE [LARGE SCALE GENOMIC DNA]</scope>
    <source>
        <strain evidence="7 8">CBS 650.93</strain>
    </source>
</reference>
<dbReference type="InterPro" id="IPR029060">
    <property type="entry name" value="PIN-like_dom_sf"/>
</dbReference>
<dbReference type="CDD" id="cd09864">
    <property type="entry name" value="PIN_Fcf1-like"/>
    <property type="match status" value="1"/>
</dbReference>
<dbReference type="HOGENOM" id="CLU_081098_0_1_1"/>
<dbReference type="VEuPathDB" id="FungiDB:Z518_05054"/>
<dbReference type="InterPro" id="IPR006984">
    <property type="entry name" value="Fcf1/UTP23"/>
</dbReference>
<dbReference type="GO" id="GO:0000472">
    <property type="term" value="P:endonucleolytic cleavage to generate mature 5'-end of SSU-rRNA from (SSU-rRNA, 5.8S rRNA, LSU-rRNA)"/>
    <property type="evidence" value="ECO:0007669"/>
    <property type="project" value="EnsemblFungi"/>
</dbReference>
<dbReference type="SMART" id="SM00670">
    <property type="entry name" value="PINc"/>
    <property type="match status" value="1"/>
</dbReference>
<accession>A0A0D2FXR3</accession>
<dbReference type="STRING" id="1442369.A0A0D2FXR3"/>
<evidence type="ECO:0000256" key="4">
    <source>
        <dbReference type="ARBA" id="ARBA00023242"/>
    </source>
</evidence>
<name>A0A0D2FXR3_9EURO</name>
<dbReference type="GO" id="GO:0000480">
    <property type="term" value="P:endonucleolytic cleavage in 5'-ETS of tricistronic rRNA transcript (SSU-rRNA, 5.8S rRNA, LSU-rRNA)"/>
    <property type="evidence" value="ECO:0007669"/>
    <property type="project" value="EnsemblFungi"/>
</dbReference>
<gene>
    <name evidence="7" type="ORF">Z518_05054</name>
</gene>
<dbReference type="Proteomes" id="UP000053617">
    <property type="component" value="Unassembled WGS sequence"/>
</dbReference>
<evidence type="ECO:0000256" key="5">
    <source>
        <dbReference type="ARBA" id="ARBA00024026"/>
    </source>
</evidence>
<dbReference type="GO" id="GO:0032040">
    <property type="term" value="C:small-subunit processome"/>
    <property type="evidence" value="ECO:0007669"/>
    <property type="project" value="EnsemblFungi"/>
</dbReference>
<keyword evidence="2" id="KW-0690">Ribosome biogenesis</keyword>
<dbReference type="RefSeq" id="XP_013274213.1">
    <property type="nucleotide sequence ID" value="XM_013418759.1"/>
</dbReference>
<dbReference type="SUPFAM" id="SSF88723">
    <property type="entry name" value="PIN domain-like"/>
    <property type="match status" value="1"/>
</dbReference>
<evidence type="ECO:0000256" key="2">
    <source>
        <dbReference type="ARBA" id="ARBA00022517"/>
    </source>
</evidence>
<evidence type="ECO:0000259" key="6">
    <source>
        <dbReference type="SMART" id="SM00670"/>
    </source>
</evidence>
<dbReference type="GO" id="GO:0000447">
    <property type="term" value="P:endonucleolytic cleavage in ITS1 to separate SSU-rRNA from 5.8S rRNA and LSU-rRNA from tricistronic rRNA transcript (SSU-rRNA, 5.8S rRNA, LSU-rRNA)"/>
    <property type="evidence" value="ECO:0007669"/>
    <property type="project" value="EnsemblFungi"/>
</dbReference>
<dbReference type="PANTHER" id="PTHR12416">
    <property type="entry name" value="RRNA-PROCESSING PROTEIN UTP23 HOMOLOG"/>
    <property type="match status" value="1"/>
</dbReference>
<keyword evidence="4" id="KW-0539">Nucleus</keyword>
<evidence type="ECO:0000256" key="1">
    <source>
        <dbReference type="ARBA" id="ARBA00004604"/>
    </source>
</evidence>
<dbReference type="GeneID" id="25293125"/>
<dbReference type="EMBL" id="KN847477">
    <property type="protein sequence ID" value="KIX07077.1"/>
    <property type="molecule type" value="Genomic_DNA"/>
</dbReference>
<proteinExistence type="inferred from homology"/>
<comment type="similarity">
    <text evidence="5">Belongs to the UTP23/FCF1 family. FCF1 subfamily.</text>
</comment>
<keyword evidence="3" id="KW-0698">rRNA processing</keyword>
<dbReference type="OrthoDB" id="76105at2759"/>
<organism evidence="7 8">
    <name type="scientific">Rhinocladiella mackenziei CBS 650.93</name>
    <dbReference type="NCBI Taxonomy" id="1442369"/>
    <lineage>
        <taxon>Eukaryota</taxon>
        <taxon>Fungi</taxon>
        <taxon>Dikarya</taxon>
        <taxon>Ascomycota</taxon>
        <taxon>Pezizomycotina</taxon>
        <taxon>Eurotiomycetes</taxon>
        <taxon>Chaetothyriomycetidae</taxon>
        <taxon>Chaetothyriales</taxon>
        <taxon>Herpotrichiellaceae</taxon>
        <taxon>Rhinocladiella</taxon>
    </lineage>
</organism>
<comment type="subcellular location">
    <subcellularLocation>
        <location evidence="1">Nucleus</location>
        <location evidence="1">Nucleolus</location>
    </subcellularLocation>
</comment>
<dbReference type="AlphaFoldDB" id="A0A0D2FXR3"/>
<dbReference type="Pfam" id="PF04900">
    <property type="entry name" value="Fcf1"/>
    <property type="match status" value="1"/>
</dbReference>
<evidence type="ECO:0000313" key="8">
    <source>
        <dbReference type="Proteomes" id="UP000053617"/>
    </source>
</evidence>
<evidence type="ECO:0000313" key="7">
    <source>
        <dbReference type="EMBL" id="KIX07077.1"/>
    </source>
</evidence>
<evidence type="ECO:0000256" key="3">
    <source>
        <dbReference type="ARBA" id="ARBA00022552"/>
    </source>
</evidence>
<dbReference type="Gene3D" id="3.40.50.1010">
    <property type="entry name" value="5'-nuclease"/>
    <property type="match status" value="1"/>
</dbReference>
<sequence length="238" mass="26950">MGAFKKTRKFAQVKRIIGQRDARLKKNQETGKTADARKKDDDVIREAPQVSSALFFQYNTALVPPYQVLVDTNFLSHTVQKKLELLPTMMDCLYAKCIPVITDCVMAELEKLGQKYRIALRIARDERWERLKCGHKGTYADDCIVDRVMRHKIYIVATNDRDLKRRIRKVPGVPIMSVARGKYVIERLPGKLTQQARAPNPGSSPLASEYLCLNQFPILALASGIKVLQTATQIETGC</sequence>
<dbReference type="InterPro" id="IPR002716">
    <property type="entry name" value="PIN_dom"/>
</dbReference>
<dbReference type="FunFam" id="3.40.50.1010:FF:000019">
    <property type="entry name" value="U3 small nucleolar RNA-associated protein 24"/>
    <property type="match status" value="1"/>
</dbReference>
<dbReference type="GO" id="GO:0004521">
    <property type="term" value="F:RNA endonuclease activity"/>
    <property type="evidence" value="ECO:0007669"/>
    <property type="project" value="EnsemblFungi"/>
</dbReference>
<feature type="domain" description="PIN" evidence="6">
    <location>
        <begin position="66"/>
        <end position="165"/>
    </location>
</feature>
<protein>
    <recommendedName>
        <fullName evidence="6">PIN domain-containing protein</fullName>
    </recommendedName>
</protein>